<dbReference type="GeneID" id="20657805"/>
<dbReference type="InParanoid" id="G4ZEZ7"/>
<dbReference type="KEGG" id="psoj:PHYSODRAFT_500248"/>
<organism evidence="2 3">
    <name type="scientific">Phytophthora sojae (strain P6497)</name>
    <name type="common">Soybean stem and root rot agent</name>
    <name type="synonym">Phytophthora megasperma f. sp. glycines</name>
    <dbReference type="NCBI Taxonomy" id="1094619"/>
    <lineage>
        <taxon>Eukaryota</taxon>
        <taxon>Sar</taxon>
        <taxon>Stramenopiles</taxon>
        <taxon>Oomycota</taxon>
        <taxon>Peronosporomycetes</taxon>
        <taxon>Peronosporales</taxon>
        <taxon>Peronosporaceae</taxon>
        <taxon>Phytophthora</taxon>
    </lineage>
</organism>
<dbReference type="AlphaFoldDB" id="G4ZEZ7"/>
<proteinExistence type="predicted"/>
<feature type="compositionally biased region" description="Low complexity" evidence="1">
    <location>
        <begin position="85"/>
        <end position="107"/>
    </location>
</feature>
<protein>
    <submittedName>
        <fullName evidence="2">Uncharacterized protein</fullName>
    </submittedName>
</protein>
<dbReference type="OMA" id="MIATEQI"/>
<dbReference type="Proteomes" id="UP000002640">
    <property type="component" value="Unassembled WGS sequence"/>
</dbReference>
<feature type="compositionally biased region" description="Polar residues" evidence="1">
    <location>
        <begin position="108"/>
        <end position="117"/>
    </location>
</feature>
<feature type="region of interest" description="Disordered" evidence="1">
    <location>
        <begin position="70"/>
        <end position="117"/>
    </location>
</feature>
<dbReference type="SMR" id="G4ZEZ7"/>
<feature type="compositionally biased region" description="Basic residues" evidence="1">
    <location>
        <begin position="74"/>
        <end position="84"/>
    </location>
</feature>
<keyword evidence="3" id="KW-1185">Reference proteome</keyword>
<evidence type="ECO:0000256" key="1">
    <source>
        <dbReference type="SAM" id="MobiDB-lite"/>
    </source>
</evidence>
<name>G4ZEZ7_PHYSP</name>
<accession>G4ZEZ7</accession>
<evidence type="ECO:0000313" key="2">
    <source>
        <dbReference type="EMBL" id="EGZ17909.1"/>
    </source>
</evidence>
<dbReference type="EMBL" id="JH159154">
    <property type="protein sequence ID" value="EGZ17909.1"/>
    <property type="molecule type" value="Genomic_DNA"/>
</dbReference>
<sequence length="117" mass="12779">MGPNTSSYPYKLQKRLNDASRVECLPSQEELLAKASPNLRHRLSSLIEAELCALQVLSCYAMLQQQDQISAPRQKVKRQGRPRKLATATTATGSATASSLGLSMLSTEQIPPTSSIY</sequence>
<dbReference type="RefSeq" id="XP_009526967.1">
    <property type="nucleotide sequence ID" value="XM_009528672.1"/>
</dbReference>
<gene>
    <name evidence="2" type="ORF">PHYSODRAFT_500248</name>
</gene>
<reference evidence="2 3" key="1">
    <citation type="journal article" date="2006" name="Science">
        <title>Phytophthora genome sequences uncover evolutionary origins and mechanisms of pathogenesis.</title>
        <authorList>
            <person name="Tyler B.M."/>
            <person name="Tripathy S."/>
            <person name="Zhang X."/>
            <person name="Dehal P."/>
            <person name="Jiang R.H."/>
            <person name="Aerts A."/>
            <person name="Arredondo F.D."/>
            <person name="Baxter L."/>
            <person name="Bensasson D."/>
            <person name="Beynon J.L."/>
            <person name="Chapman J."/>
            <person name="Damasceno C.M."/>
            <person name="Dorrance A.E."/>
            <person name="Dou D."/>
            <person name="Dickerman A.W."/>
            <person name="Dubchak I.L."/>
            <person name="Garbelotto M."/>
            <person name="Gijzen M."/>
            <person name="Gordon S.G."/>
            <person name="Govers F."/>
            <person name="Grunwald N.J."/>
            <person name="Huang W."/>
            <person name="Ivors K.L."/>
            <person name="Jones R.W."/>
            <person name="Kamoun S."/>
            <person name="Krampis K."/>
            <person name="Lamour K.H."/>
            <person name="Lee M.K."/>
            <person name="McDonald W.H."/>
            <person name="Medina M."/>
            <person name="Meijer H.J."/>
            <person name="Nordberg E.K."/>
            <person name="Maclean D.J."/>
            <person name="Ospina-Giraldo M.D."/>
            <person name="Morris P.F."/>
            <person name="Phuntumart V."/>
            <person name="Putnam N.H."/>
            <person name="Rash S."/>
            <person name="Rose J.K."/>
            <person name="Sakihama Y."/>
            <person name="Salamov A.A."/>
            <person name="Savidor A."/>
            <person name="Scheuring C.F."/>
            <person name="Smith B.M."/>
            <person name="Sobral B.W."/>
            <person name="Terry A."/>
            <person name="Torto-Alalibo T.A."/>
            <person name="Win J."/>
            <person name="Xu Z."/>
            <person name="Zhang H."/>
            <person name="Grigoriev I.V."/>
            <person name="Rokhsar D.S."/>
            <person name="Boore J.L."/>
        </authorList>
    </citation>
    <scope>NUCLEOTIDE SEQUENCE [LARGE SCALE GENOMIC DNA]</scope>
    <source>
        <strain evidence="2 3">P6497</strain>
    </source>
</reference>
<evidence type="ECO:0000313" key="3">
    <source>
        <dbReference type="Proteomes" id="UP000002640"/>
    </source>
</evidence>